<dbReference type="Proteomes" id="UP000830115">
    <property type="component" value="Chromosome"/>
</dbReference>
<proteinExistence type="predicted"/>
<keyword evidence="3" id="KW-1185">Reference proteome</keyword>
<evidence type="ECO:0000313" key="2">
    <source>
        <dbReference type="EMBL" id="UQA91410.1"/>
    </source>
</evidence>
<gene>
    <name evidence="2" type="ORF">K9S39_05535</name>
</gene>
<reference evidence="2" key="1">
    <citation type="submission" date="2021-10" db="EMBL/GenBank/DDBJ databases">
        <title>Streptomyces nigrumlapis sp.nov.,an antimicrobial producing actinobacterium isolated from Black Gobi rocks.</title>
        <authorList>
            <person name="Wen Y."/>
            <person name="Zhang W."/>
            <person name="Liu X.G."/>
        </authorList>
    </citation>
    <scope>NUCLEOTIDE SEQUENCE</scope>
    <source>
        <strain evidence="2">ST13-2-2</strain>
    </source>
</reference>
<name>A0ABY4M109_9ACTN</name>
<keyword evidence="1" id="KW-0732">Signal</keyword>
<dbReference type="EMBL" id="CP086322">
    <property type="protein sequence ID" value="UQA91410.1"/>
    <property type="molecule type" value="Genomic_DNA"/>
</dbReference>
<organism evidence="2 3">
    <name type="scientific">Streptomyces halobius</name>
    <dbReference type="NCBI Taxonomy" id="2879846"/>
    <lineage>
        <taxon>Bacteria</taxon>
        <taxon>Bacillati</taxon>
        <taxon>Actinomycetota</taxon>
        <taxon>Actinomycetes</taxon>
        <taxon>Kitasatosporales</taxon>
        <taxon>Streptomycetaceae</taxon>
        <taxon>Streptomyces</taxon>
    </lineage>
</organism>
<evidence type="ECO:0000256" key="1">
    <source>
        <dbReference type="SAM" id="SignalP"/>
    </source>
</evidence>
<protein>
    <submittedName>
        <fullName evidence="2">Uncharacterized protein</fullName>
    </submittedName>
</protein>
<accession>A0ABY4M109</accession>
<feature type="signal peptide" evidence="1">
    <location>
        <begin position="1"/>
        <end position="34"/>
    </location>
</feature>
<evidence type="ECO:0000313" key="3">
    <source>
        <dbReference type="Proteomes" id="UP000830115"/>
    </source>
</evidence>
<feature type="chain" id="PRO_5046997388" evidence="1">
    <location>
        <begin position="35"/>
        <end position="173"/>
    </location>
</feature>
<dbReference type="RefSeq" id="WP_248862237.1">
    <property type="nucleotide sequence ID" value="NZ_CP086322.1"/>
</dbReference>
<sequence>MARSRLRPRTALLTILTLLLGALSMLVTAAPAHAASTCNGSALNGTFTPGIDALDMDNQSLKVTITSISCTTSNPAITSGRMEGQGSGRFSCTTGEIKGTGTIFWNNKSKSTVEWTLRNVTGGVLMEGTVKSGEFKGETFRGVFGAGADPTECTQPNGVKSIAGTGTMSTTPA</sequence>